<dbReference type="GO" id="GO:0008135">
    <property type="term" value="F:translation factor activity, RNA binding"/>
    <property type="evidence" value="ECO:0007669"/>
    <property type="project" value="TreeGrafter"/>
</dbReference>
<dbReference type="Proteomes" id="UP000614601">
    <property type="component" value="Unassembled WGS sequence"/>
</dbReference>
<dbReference type="PANTHER" id="PTHR12566:SF6">
    <property type="entry name" value="FOG-1 PROTEIN"/>
    <property type="match status" value="1"/>
</dbReference>
<dbReference type="EMBL" id="CAJFCW020000006">
    <property type="protein sequence ID" value="CAG9127180.1"/>
    <property type="molecule type" value="Genomic_DNA"/>
</dbReference>
<dbReference type="GO" id="GO:0043005">
    <property type="term" value="C:neuron projection"/>
    <property type="evidence" value="ECO:0007669"/>
    <property type="project" value="TreeGrafter"/>
</dbReference>
<name>A0A811LQK2_9BILA</name>
<protein>
    <recommendedName>
        <fullName evidence="3">RRM domain-containing protein</fullName>
    </recommendedName>
</protein>
<dbReference type="PROSITE" id="PS50102">
    <property type="entry name" value="RRM"/>
    <property type="match status" value="2"/>
</dbReference>
<evidence type="ECO:0000313" key="5">
    <source>
        <dbReference type="Proteomes" id="UP000614601"/>
    </source>
</evidence>
<dbReference type="EMBL" id="CAJFDH010000006">
    <property type="protein sequence ID" value="CAD5229679.1"/>
    <property type="molecule type" value="Genomic_DNA"/>
</dbReference>
<evidence type="ECO:0000256" key="2">
    <source>
        <dbReference type="SAM" id="MobiDB-lite"/>
    </source>
</evidence>
<dbReference type="Proteomes" id="UP000783686">
    <property type="component" value="Unassembled WGS sequence"/>
</dbReference>
<dbReference type="SUPFAM" id="SSF54928">
    <property type="entry name" value="RNA-binding domain, RBD"/>
    <property type="match status" value="1"/>
</dbReference>
<dbReference type="InterPro" id="IPR012677">
    <property type="entry name" value="Nucleotide-bd_a/b_plait_sf"/>
</dbReference>
<dbReference type="GO" id="GO:0045202">
    <property type="term" value="C:synapse"/>
    <property type="evidence" value="ECO:0007669"/>
    <property type="project" value="TreeGrafter"/>
</dbReference>
<dbReference type="SMART" id="SM00360">
    <property type="entry name" value="RRM"/>
    <property type="match status" value="2"/>
</dbReference>
<feature type="region of interest" description="Disordered" evidence="2">
    <location>
        <begin position="352"/>
        <end position="394"/>
    </location>
</feature>
<sequence length="394" mass="45348">MFYDEFENDSMSNLDVTHSSVYSTGRDSFMAGDNAILEYETHKDVPNDISNERYSTKIFVGGIPLGTTDAYLRQCFGAYDLCEVNWPGKKKFGDSPANGYCFIQFRHSEAVRALLNSCAYRDGRYCYALGRRRDMVQIRPWRLNDSTFTISTLWSRFVRLSVFVGGLPRILKASELYELVQRKFGNVLHCSMELEFETSYPKGAARVIFGDISSYQAAASAGHIEHQWYPNRHYNVSFVEFKPFVYKNIECERCGNSSLKTEFCTGRECLLYYCRVCYEDVHNNTPLFYTHQRCNAVPRDLPNPCRADRKAKEEKDRADKLIAQTNEYVQKQDLSTSFNLMSTFDDEHTENMALDSSTTSSAKETNITKESVDENIQKRPRKFGNLLQSYGVQP</sequence>
<dbReference type="GO" id="GO:2000766">
    <property type="term" value="P:negative regulation of cytoplasmic translation"/>
    <property type="evidence" value="ECO:0007669"/>
    <property type="project" value="TreeGrafter"/>
</dbReference>
<dbReference type="Pfam" id="PF00076">
    <property type="entry name" value="RRM_1"/>
    <property type="match status" value="1"/>
</dbReference>
<comment type="caution">
    <text evidence="4">The sequence shown here is derived from an EMBL/GenBank/DDBJ whole genome shotgun (WGS) entry which is preliminary data.</text>
</comment>
<evidence type="ECO:0000256" key="1">
    <source>
        <dbReference type="PROSITE-ProRule" id="PRU00176"/>
    </source>
</evidence>
<organism evidence="4 5">
    <name type="scientific">Bursaphelenchus okinawaensis</name>
    <dbReference type="NCBI Taxonomy" id="465554"/>
    <lineage>
        <taxon>Eukaryota</taxon>
        <taxon>Metazoa</taxon>
        <taxon>Ecdysozoa</taxon>
        <taxon>Nematoda</taxon>
        <taxon>Chromadorea</taxon>
        <taxon>Rhabditida</taxon>
        <taxon>Tylenchina</taxon>
        <taxon>Tylenchomorpha</taxon>
        <taxon>Aphelenchoidea</taxon>
        <taxon>Aphelenchoididae</taxon>
        <taxon>Bursaphelenchus</taxon>
    </lineage>
</organism>
<reference evidence="4" key="1">
    <citation type="submission" date="2020-09" db="EMBL/GenBank/DDBJ databases">
        <authorList>
            <person name="Kikuchi T."/>
        </authorList>
    </citation>
    <scope>NUCLEOTIDE SEQUENCE</scope>
    <source>
        <strain evidence="4">SH1</strain>
    </source>
</reference>
<keyword evidence="5" id="KW-1185">Reference proteome</keyword>
<feature type="domain" description="RRM" evidence="3">
    <location>
        <begin position="56"/>
        <end position="140"/>
    </location>
</feature>
<dbReference type="InterPro" id="IPR034819">
    <property type="entry name" value="CPEB"/>
</dbReference>
<gene>
    <name evidence="4" type="ORF">BOKJ2_LOCUS13738</name>
</gene>
<dbReference type="GO" id="GO:0000900">
    <property type="term" value="F:mRNA regulatory element binding translation repressor activity"/>
    <property type="evidence" value="ECO:0007669"/>
    <property type="project" value="TreeGrafter"/>
</dbReference>
<accession>A0A811LQK2</accession>
<keyword evidence="1" id="KW-0694">RNA-binding</keyword>
<dbReference type="GO" id="GO:0003730">
    <property type="term" value="F:mRNA 3'-UTR binding"/>
    <property type="evidence" value="ECO:0007669"/>
    <property type="project" value="InterPro"/>
</dbReference>
<evidence type="ECO:0000259" key="3">
    <source>
        <dbReference type="PROSITE" id="PS50102"/>
    </source>
</evidence>
<dbReference type="GO" id="GO:0005737">
    <property type="term" value="C:cytoplasm"/>
    <property type="evidence" value="ECO:0007669"/>
    <property type="project" value="TreeGrafter"/>
</dbReference>
<dbReference type="OrthoDB" id="10033548at2759"/>
<dbReference type="InterPro" id="IPR038446">
    <property type="entry name" value="CEBP_ZZ_sf"/>
</dbReference>
<dbReference type="InterPro" id="IPR000504">
    <property type="entry name" value="RRM_dom"/>
</dbReference>
<dbReference type="CDD" id="cd19757">
    <property type="entry name" value="Bbox1"/>
    <property type="match status" value="1"/>
</dbReference>
<feature type="domain" description="RRM" evidence="3">
    <location>
        <begin position="160"/>
        <end position="241"/>
    </location>
</feature>
<dbReference type="Pfam" id="PF16367">
    <property type="entry name" value="RRM_7"/>
    <property type="match status" value="1"/>
</dbReference>
<dbReference type="GO" id="GO:0005634">
    <property type="term" value="C:nucleus"/>
    <property type="evidence" value="ECO:0007669"/>
    <property type="project" value="TreeGrafter"/>
</dbReference>
<feature type="compositionally biased region" description="Basic and acidic residues" evidence="2">
    <location>
        <begin position="366"/>
        <end position="377"/>
    </location>
</feature>
<dbReference type="PANTHER" id="PTHR12566">
    <property type="entry name" value="CYTOPLASMIC POLYADENYLATION ELEMENT BINDING PROTEIN CPEB"/>
    <property type="match status" value="1"/>
</dbReference>
<evidence type="ECO:0000313" key="4">
    <source>
        <dbReference type="EMBL" id="CAD5229679.1"/>
    </source>
</evidence>
<dbReference type="InterPro" id="IPR035979">
    <property type="entry name" value="RBD_domain_sf"/>
</dbReference>
<dbReference type="GO" id="GO:0043022">
    <property type="term" value="F:ribosome binding"/>
    <property type="evidence" value="ECO:0007669"/>
    <property type="project" value="TreeGrafter"/>
</dbReference>
<dbReference type="AlphaFoldDB" id="A0A811LQK2"/>
<feature type="compositionally biased region" description="Polar residues" evidence="2">
    <location>
        <begin position="354"/>
        <end position="365"/>
    </location>
</feature>
<proteinExistence type="predicted"/>
<dbReference type="Gene3D" id="3.30.70.330">
    <property type="match status" value="2"/>
</dbReference>
<dbReference type="Gene3D" id="4.10.640.40">
    <property type="entry name" value="Cytoplasmic polyadenylation element-binding protein, ZZ domain"/>
    <property type="match status" value="1"/>
</dbReference>